<comment type="subcellular location">
    <subcellularLocation>
        <location evidence="1">Cytoplasm</location>
    </subcellularLocation>
</comment>
<evidence type="ECO:0000313" key="6">
    <source>
        <dbReference type="EMBL" id="GEJ58834.1"/>
    </source>
</evidence>
<evidence type="ECO:0000313" key="7">
    <source>
        <dbReference type="Proteomes" id="UP000503640"/>
    </source>
</evidence>
<feature type="modified residue" description="O-(phosphoribosyl dephospho-coenzyme A)serine" evidence="5">
    <location>
        <position position="25"/>
    </location>
</feature>
<keyword evidence="2" id="KW-0963">Cytoplasm</keyword>
<protein>
    <recommendedName>
        <fullName evidence="4">Malonate decarboxylase acyl carrier protein</fullName>
    </recommendedName>
</protein>
<dbReference type="AlphaFoldDB" id="A0A7I9VQZ2"/>
<evidence type="ECO:0000256" key="1">
    <source>
        <dbReference type="ARBA" id="ARBA00004496"/>
    </source>
</evidence>
<evidence type="ECO:0000256" key="2">
    <source>
        <dbReference type="ARBA" id="ARBA00022490"/>
    </source>
</evidence>
<keyword evidence="7" id="KW-1185">Reference proteome</keyword>
<evidence type="ECO:0000256" key="4">
    <source>
        <dbReference type="NCBIfam" id="TIGR03130"/>
    </source>
</evidence>
<dbReference type="NCBIfam" id="TIGR03130">
    <property type="entry name" value="malonate_delta"/>
    <property type="match status" value="1"/>
</dbReference>
<gene>
    <name evidence="6" type="primary">mdcD_1</name>
    <name evidence="6" type="ORF">AMYX_35750</name>
</gene>
<comment type="PTM">
    <text evidence="5">Covalently binds the prosthetic group of malonate decarboxylase.</text>
</comment>
<comment type="caution">
    <text evidence="6">The sequence shown here is derived from an EMBL/GenBank/DDBJ whole genome shotgun (WGS) entry which is preliminary data.</text>
</comment>
<dbReference type="EMBL" id="BJTG01000009">
    <property type="protein sequence ID" value="GEJ58834.1"/>
    <property type="molecule type" value="Genomic_DNA"/>
</dbReference>
<accession>A0A7I9VQZ2</accession>
<dbReference type="InterPro" id="IPR023439">
    <property type="entry name" value="Mal_deCO2ase/Cit_lyase_ACP"/>
</dbReference>
<keyword evidence="3 5" id="KW-0597">Phosphoprotein</keyword>
<name>A0A7I9VQZ2_9BACT</name>
<organism evidence="6 7">
    <name type="scientific">Anaeromyxobacter diazotrophicus</name>
    <dbReference type="NCBI Taxonomy" id="2590199"/>
    <lineage>
        <taxon>Bacteria</taxon>
        <taxon>Pseudomonadati</taxon>
        <taxon>Myxococcota</taxon>
        <taxon>Myxococcia</taxon>
        <taxon>Myxococcales</taxon>
        <taxon>Cystobacterineae</taxon>
        <taxon>Anaeromyxobacteraceae</taxon>
        <taxon>Anaeromyxobacter</taxon>
    </lineage>
</organism>
<dbReference type="NCBIfam" id="NF002293">
    <property type="entry name" value="PRK01220.1"/>
    <property type="match status" value="1"/>
</dbReference>
<dbReference type="GO" id="GO:0005737">
    <property type="term" value="C:cytoplasm"/>
    <property type="evidence" value="ECO:0007669"/>
    <property type="project" value="UniProtKB-SubCell"/>
</dbReference>
<reference evidence="7" key="1">
    <citation type="journal article" date="2020" name="Appl. Environ. Microbiol.">
        <title>Diazotrophic Anaeromyxobacter Isolates from Soils.</title>
        <authorList>
            <person name="Masuda Y."/>
            <person name="Yamanaka H."/>
            <person name="Xu Z.X."/>
            <person name="Shiratori Y."/>
            <person name="Aono T."/>
            <person name="Amachi S."/>
            <person name="Senoo K."/>
            <person name="Itoh H."/>
        </authorList>
    </citation>
    <scope>NUCLEOTIDE SEQUENCE [LARGE SCALE GENOMIC DNA]</scope>
    <source>
        <strain evidence="7">R267</strain>
    </source>
</reference>
<evidence type="ECO:0000256" key="3">
    <source>
        <dbReference type="ARBA" id="ARBA00022553"/>
    </source>
</evidence>
<sequence>METLEFRYPGAEPVPRRAHVGVVASGDLEVLFEPRPGAEALVRVRTSVDGYRAVWQSVLDRFFARHPAAAAVEINDFGATPGMVTLRLEQALEESAS</sequence>
<dbReference type="HAMAP" id="MF_00710">
    <property type="entry name" value="Malonate_deCO2ase_dsu"/>
    <property type="match status" value="1"/>
</dbReference>
<dbReference type="Pfam" id="PF06857">
    <property type="entry name" value="ACP"/>
    <property type="match status" value="1"/>
</dbReference>
<dbReference type="InterPro" id="IPR009662">
    <property type="entry name" value="Malonate_deCO2ase_dsu"/>
</dbReference>
<evidence type="ECO:0000256" key="5">
    <source>
        <dbReference type="PIRSR" id="PIRSR609662-50"/>
    </source>
</evidence>
<proteinExistence type="inferred from homology"/>
<dbReference type="RefSeq" id="WP_176067762.1">
    <property type="nucleotide sequence ID" value="NZ_BJTG01000009.1"/>
</dbReference>
<dbReference type="Proteomes" id="UP000503640">
    <property type="component" value="Unassembled WGS sequence"/>
</dbReference>